<protein>
    <submittedName>
        <fullName evidence="1">Uncharacterized protein</fullName>
    </submittedName>
</protein>
<sequence>MSKETTALHMSPANILPKPTTDADNSSSDSSNGAIPGCTESNNVTLAPYTTTTTATSSPSPSTTSSPASTTLTDIEQRLAAVGWKLESKPTEDKSPLHSRAPNSFILYRADKAREIAMLHPNVNQSAISRMVADLWKQEPPAVKEKYRQRQLEEKKRFNERMKEKLAMLDRSVPSSSKRSNKRKAAVIGLSKTPVLSPSVRARTNTIDSATPISSHPSTNISSMPSPASTAQQSPATAANISTPSLYLPSPATSLISSSSISSSIPSAPLTAGAPSYRHNLPISHHHHHNHNSQQQQQQQPQQPSSRPYHHPVENHHHHHQQQQQHLHHNQRSATNPQPHLSHYHYQQQQQQSLNDFSWTRPSDSTAPVSTAPALFPLEFKRPSSDIQSPQNPHYHAYHQSMSRVHNITNDVDWTRRFSISSSAPNSPYERDIGGDDIAPTARATTPLVMFNDASVEPKRPSVVTEPCNSSITTTITNNNIGVSNTRSSSSRKDLPTTSIQNLLCDPLSRRQSLAIGTDITIPNPLPASLESTVNQALESANIKASQPQHVEVPNTKQPICIPCPANGTLVLTNIPQNCIIYIQPQ</sequence>
<gene>
    <name evidence="1" type="ORF">EV182_002226</name>
</gene>
<accession>A0ACC1HSY5</accession>
<dbReference type="Proteomes" id="UP001145114">
    <property type="component" value="Unassembled WGS sequence"/>
</dbReference>
<proteinExistence type="predicted"/>
<reference evidence="1" key="1">
    <citation type="submission" date="2022-06" db="EMBL/GenBank/DDBJ databases">
        <title>Phylogenomic reconstructions and comparative analyses of Kickxellomycotina fungi.</title>
        <authorList>
            <person name="Reynolds N.K."/>
            <person name="Stajich J.E."/>
            <person name="Barry K."/>
            <person name="Grigoriev I.V."/>
            <person name="Crous P."/>
            <person name="Smith M.E."/>
        </authorList>
    </citation>
    <scope>NUCLEOTIDE SEQUENCE</scope>
    <source>
        <strain evidence="1">RSA 2271</strain>
    </source>
</reference>
<evidence type="ECO:0000313" key="1">
    <source>
        <dbReference type="EMBL" id="KAJ1679352.1"/>
    </source>
</evidence>
<dbReference type="EMBL" id="JAMZIH010000435">
    <property type="protein sequence ID" value="KAJ1679352.1"/>
    <property type="molecule type" value="Genomic_DNA"/>
</dbReference>
<organism evidence="1 2">
    <name type="scientific">Spiromyces aspiralis</name>
    <dbReference type="NCBI Taxonomy" id="68401"/>
    <lineage>
        <taxon>Eukaryota</taxon>
        <taxon>Fungi</taxon>
        <taxon>Fungi incertae sedis</taxon>
        <taxon>Zoopagomycota</taxon>
        <taxon>Kickxellomycotina</taxon>
        <taxon>Kickxellomycetes</taxon>
        <taxon>Kickxellales</taxon>
        <taxon>Kickxellaceae</taxon>
        <taxon>Spiromyces</taxon>
    </lineage>
</organism>
<name>A0ACC1HSY5_9FUNG</name>
<keyword evidence="2" id="KW-1185">Reference proteome</keyword>
<comment type="caution">
    <text evidence="1">The sequence shown here is derived from an EMBL/GenBank/DDBJ whole genome shotgun (WGS) entry which is preliminary data.</text>
</comment>
<evidence type="ECO:0000313" key="2">
    <source>
        <dbReference type="Proteomes" id="UP001145114"/>
    </source>
</evidence>